<dbReference type="AlphaFoldDB" id="A0A518G3R9"/>
<dbReference type="KEGG" id="ahel:Q31a_15410"/>
<name>A0A518G3R9_9BACT</name>
<dbReference type="OrthoDB" id="264258at2"/>
<sequence length="292" mass="32230">MKTLVTPKQVGRSLGVSESSVKRWCDNGEIAAQYTAGGHRRIAISTVLDLVRAGKYTLVAPDALGLPATSGRGAHATAHARETLTEALLEGNASRCRQLIFDLYLAEQHLSVICDEVLAPAFADIGERWSCGQAEVYQERRGCEIVLHIMHELETLFPPPLEDSYLALGGATEGDQYSLGTKMAELVLRDTKWNAISLGDNLPFSTLESAIADNRPRLFWISCSHIANPNQFLASYSALYERFHSEIAFVVGGRALTDELRRKMKFSAYCDNMQHLEGFARTLLVALEKKSL</sequence>
<dbReference type="Proteomes" id="UP000318017">
    <property type="component" value="Chromosome"/>
</dbReference>
<dbReference type="SUPFAM" id="SSF52242">
    <property type="entry name" value="Cobalamin (vitamin B12)-binding domain"/>
    <property type="match status" value="1"/>
</dbReference>
<dbReference type="Pfam" id="PF02607">
    <property type="entry name" value="B12-binding_2"/>
    <property type="match status" value="1"/>
</dbReference>
<dbReference type="InterPro" id="IPR036594">
    <property type="entry name" value="Meth_synthase_dom"/>
</dbReference>
<organism evidence="2 3">
    <name type="scientific">Aureliella helgolandensis</name>
    <dbReference type="NCBI Taxonomy" id="2527968"/>
    <lineage>
        <taxon>Bacteria</taxon>
        <taxon>Pseudomonadati</taxon>
        <taxon>Planctomycetota</taxon>
        <taxon>Planctomycetia</taxon>
        <taxon>Pirellulales</taxon>
        <taxon>Pirellulaceae</taxon>
        <taxon>Aureliella</taxon>
    </lineage>
</organism>
<evidence type="ECO:0000259" key="1">
    <source>
        <dbReference type="PROSITE" id="PS51332"/>
    </source>
</evidence>
<gene>
    <name evidence="2" type="ORF">Q31a_15410</name>
</gene>
<reference evidence="2 3" key="1">
    <citation type="submission" date="2019-02" db="EMBL/GenBank/DDBJ databases">
        <title>Deep-cultivation of Planctomycetes and their phenomic and genomic characterization uncovers novel biology.</title>
        <authorList>
            <person name="Wiegand S."/>
            <person name="Jogler M."/>
            <person name="Boedeker C."/>
            <person name="Pinto D."/>
            <person name="Vollmers J."/>
            <person name="Rivas-Marin E."/>
            <person name="Kohn T."/>
            <person name="Peeters S.H."/>
            <person name="Heuer A."/>
            <person name="Rast P."/>
            <person name="Oberbeckmann S."/>
            <person name="Bunk B."/>
            <person name="Jeske O."/>
            <person name="Meyerdierks A."/>
            <person name="Storesund J.E."/>
            <person name="Kallscheuer N."/>
            <person name="Luecker S."/>
            <person name="Lage O.M."/>
            <person name="Pohl T."/>
            <person name="Merkel B.J."/>
            <person name="Hornburger P."/>
            <person name="Mueller R.-W."/>
            <person name="Bruemmer F."/>
            <person name="Labrenz M."/>
            <person name="Spormann A.M."/>
            <person name="Op den Camp H."/>
            <person name="Overmann J."/>
            <person name="Amann R."/>
            <person name="Jetten M.S.M."/>
            <person name="Mascher T."/>
            <person name="Medema M.H."/>
            <person name="Devos D.P."/>
            <person name="Kaster A.-K."/>
            <person name="Ovreas L."/>
            <person name="Rohde M."/>
            <person name="Galperin M.Y."/>
            <person name="Jogler C."/>
        </authorList>
    </citation>
    <scope>NUCLEOTIDE SEQUENCE [LARGE SCALE GENOMIC DNA]</scope>
    <source>
        <strain evidence="2 3">Q31a</strain>
    </source>
</reference>
<keyword evidence="3" id="KW-1185">Reference proteome</keyword>
<dbReference type="GO" id="GO:0031419">
    <property type="term" value="F:cobalamin binding"/>
    <property type="evidence" value="ECO:0007669"/>
    <property type="project" value="InterPro"/>
</dbReference>
<dbReference type="RefSeq" id="WP_145075986.1">
    <property type="nucleotide sequence ID" value="NZ_CP036298.1"/>
</dbReference>
<proteinExistence type="predicted"/>
<protein>
    <recommendedName>
        <fullName evidence="1">B12-binding domain-containing protein</fullName>
    </recommendedName>
</protein>
<dbReference type="EMBL" id="CP036298">
    <property type="protein sequence ID" value="QDV23243.1"/>
    <property type="molecule type" value="Genomic_DNA"/>
</dbReference>
<dbReference type="Pfam" id="PF12728">
    <property type="entry name" value="HTH_17"/>
    <property type="match status" value="1"/>
</dbReference>
<dbReference type="InterPro" id="IPR041657">
    <property type="entry name" value="HTH_17"/>
</dbReference>
<dbReference type="InterPro" id="IPR003759">
    <property type="entry name" value="Cbl-bd_cap"/>
</dbReference>
<dbReference type="GO" id="GO:0046872">
    <property type="term" value="F:metal ion binding"/>
    <property type="evidence" value="ECO:0007669"/>
    <property type="project" value="InterPro"/>
</dbReference>
<dbReference type="InterPro" id="IPR006158">
    <property type="entry name" value="Cobalamin-bd"/>
</dbReference>
<dbReference type="Gene3D" id="1.10.1660.10">
    <property type="match status" value="1"/>
</dbReference>
<dbReference type="InterPro" id="IPR036724">
    <property type="entry name" value="Cobalamin-bd_sf"/>
</dbReference>
<dbReference type="Gene3D" id="1.10.1240.10">
    <property type="entry name" value="Methionine synthase domain"/>
    <property type="match status" value="1"/>
</dbReference>
<evidence type="ECO:0000313" key="3">
    <source>
        <dbReference type="Proteomes" id="UP000318017"/>
    </source>
</evidence>
<dbReference type="PROSITE" id="PS51332">
    <property type="entry name" value="B12_BINDING"/>
    <property type="match status" value="1"/>
</dbReference>
<dbReference type="Gene3D" id="3.40.50.280">
    <property type="entry name" value="Cobalamin-binding domain"/>
    <property type="match status" value="1"/>
</dbReference>
<accession>A0A518G3R9</accession>
<evidence type="ECO:0000313" key="2">
    <source>
        <dbReference type="EMBL" id="QDV23243.1"/>
    </source>
</evidence>
<feature type="domain" description="B12-binding" evidence="1">
    <location>
        <begin position="164"/>
        <end position="292"/>
    </location>
</feature>